<reference evidence="2" key="1">
    <citation type="submission" date="2023-05" db="EMBL/GenBank/DDBJ databases">
        <authorList>
            <person name="Zhang X."/>
        </authorList>
    </citation>
    <scope>NUCLEOTIDE SEQUENCE</scope>
    <source>
        <strain evidence="2">YF14B1</strain>
    </source>
</reference>
<dbReference type="Proteomes" id="UP001241110">
    <property type="component" value="Unassembled WGS sequence"/>
</dbReference>
<keyword evidence="1" id="KW-0812">Transmembrane</keyword>
<name>A0AAE3U9N4_9BACT</name>
<protein>
    <submittedName>
        <fullName evidence="2">Uncharacterized protein</fullName>
    </submittedName>
</protein>
<dbReference type="RefSeq" id="WP_313986220.1">
    <property type="nucleotide sequence ID" value="NZ_JASJOS010000015.1"/>
</dbReference>
<feature type="transmembrane region" description="Helical" evidence="1">
    <location>
        <begin position="89"/>
        <end position="112"/>
    </location>
</feature>
<evidence type="ECO:0000313" key="2">
    <source>
        <dbReference type="EMBL" id="MDJ1484636.1"/>
    </source>
</evidence>
<organism evidence="2 3">
    <name type="scientific">Xanthocytophaga flava</name>
    <dbReference type="NCBI Taxonomy" id="3048013"/>
    <lineage>
        <taxon>Bacteria</taxon>
        <taxon>Pseudomonadati</taxon>
        <taxon>Bacteroidota</taxon>
        <taxon>Cytophagia</taxon>
        <taxon>Cytophagales</taxon>
        <taxon>Rhodocytophagaceae</taxon>
        <taxon>Xanthocytophaga</taxon>
    </lineage>
</organism>
<evidence type="ECO:0000313" key="3">
    <source>
        <dbReference type="Proteomes" id="UP001241110"/>
    </source>
</evidence>
<keyword evidence="1" id="KW-1133">Transmembrane helix</keyword>
<dbReference type="EMBL" id="JASJOS010000015">
    <property type="protein sequence ID" value="MDJ1484636.1"/>
    <property type="molecule type" value="Genomic_DNA"/>
</dbReference>
<dbReference type="AlphaFoldDB" id="A0AAE3U9N4"/>
<accession>A0AAE3U9N4</accession>
<keyword evidence="1" id="KW-0472">Membrane</keyword>
<proteinExistence type="predicted"/>
<sequence length="128" mass="14664">MASKEVSEEFRVGRLERVAGIIMLYFLVLYSLTYCDNWLVSHFPQHKEAVKFLTRGLYLYSLCLCIPLTSILVYCVMKSDNVILKLIGFIPCIFLSVISVMQLFALFFWLLAVLTSSPADPPIEENFP</sequence>
<feature type="transmembrane region" description="Helical" evidence="1">
    <location>
        <begin position="59"/>
        <end position="77"/>
    </location>
</feature>
<gene>
    <name evidence="2" type="ORF">QNI16_29325</name>
</gene>
<feature type="transmembrane region" description="Helical" evidence="1">
    <location>
        <begin position="21"/>
        <end position="39"/>
    </location>
</feature>
<comment type="caution">
    <text evidence="2">The sequence shown here is derived from an EMBL/GenBank/DDBJ whole genome shotgun (WGS) entry which is preliminary data.</text>
</comment>
<evidence type="ECO:0000256" key="1">
    <source>
        <dbReference type="SAM" id="Phobius"/>
    </source>
</evidence>